<keyword evidence="4 7" id="KW-0812">Transmembrane</keyword>
<feature type="transmembrane region" description="Helical" evidence="7">
    <location>
        <begin position="257"/>
        <end position="277"/>
    </location>
</feature>
<comment type="caution">
    <text evidence="9">The sequence shown here is derived from an EMBL/GenBank/DDBJ whole genome shotgun (WGS) entry which is preliminary data.</text>
</comment>
<feature type="transmembrane region" description="Helical" evidence="7">
    <location>
        <begin position="21"/>
        <end position="41"/>
    </location>
</feature>
<evidence type="ECO:0000313" key="9">
    <source>
        <dbReference type="EMBL" id="MFI2473551.1"/>
    </source>
</evidence>
<evidence type="ECO:0000256" key="4">
    <source>
        <dbReference type="ARBA" id="ARBA00022692"/>
    </source>
</evidence>
<gene>
    <name evidence="9" type="ORF">ACH49W_09250</name>
</gene>
<feature type="transmembrane region" description="Helical" evidence="7">
    <location>
        <begin position="362"/>
        <end position="383"/>
    </location>
</feature>
<accession>A0ABW7WXL6</accession>
<evidence type="ECO:0000259" key="8">
    <source>
        <dbReference type="PROSITE" id="PS50850"/>
    </source>
</evidence>
<dbReference type="PANTHER" id="PTHR23513">
    <property type="entry name" value="INTEGRAL MEMBRANE EFFLUX PROTEIN-RELATED"/>
    <property type="match status" value="1"/>
</dbReference>
<keyword evidence="6 7" id="KW-0472">Membrane</keyword>
<name>A0ABW7WXL6_9NOCA</name>
<dbReference type="CDD" id="cd06173">
    <property type="entry name" value="MFS_MefA_like"/>
    <property type="match status" value="1"/>
</dbReference>
<dbReference type="Proteomes" id="UP001611415">
    <property type="component" value="Unassembled WGS sequence"/>
</dbReference>
<feature type="transmembrane region" description="Helical" evidence="7">
    <location>
        <begin position="47"/>
        <end position="68"/>
    </location>
</feature>
<feature type="transmembrane region" description="Helical" evidence="7">
    <location>
        <begin position="213"/>
        <end position="237"/>
    </location>
</feature>
<feature type="domain" description="Major facilitator superfamily (MFS) profile" evidence="8">
    <location>
        <begin position="213"/>
        <end position="427"/>
    </location>
</feature>
<feature type="transmembrane region" description="Helical" evidence="7">
    <location>
        <begin position="389"/>
        <end position="413"/>
    </location>
</feature>
<feature type="transmembrane region" description="Helical" evidence="7">
    <location>
        <begin position="143"/>
        <end position="166"/>
    </location>
</feature>
<evidence type="ECO:0000256" key="3">
    <source>
        <dbReference type="ARBA" id="ARBA00022475"/>
    </source>
</evidence>
<keyword evidence="10" id="KW-1185">Reference proteome</keyword>
<dbReference type="PROSITE" id="PS50850">
    <property type="entry name" value="MFS"/>
    <property type="match status" value="2"/>
</dbReference>
<evidence type="ECO:0000256" key="6">
    <source>
        <dbReference type="ARBA" id="ARBA00023136"/>
    </source>
</evidence>
<evidence type="ECO:0000313" key="10">
    <source>
        <dbReference type="Proteomes" id="UP001611415"/>
    </source>
</evidence>
<dbReference type="InterPro" id="IPR036259">
    <property type="entry name" value="MFS_trans_sf"/>
</dbReference>
<dbReference type="Gene3D" id="1.20.1250.20">
    <property type="entry name" value="MFS general substrate transporter like domains"/>
    <property type="match status" value="1"/>
</dbReference>
<comment type="subcellular location">
    <subcellularLocation>
        <location evidence="1">Cell inner membrane</location>
        <topology evidence="1">Multi-pass membrane protein</topology>
    </subcellularLocation>
</comment>
<sequence length="427" mass="44275">MKLLADTTPLRNPDYRRLWTTNIVTVIGAQLSVVAVPQQIFQITGSSGYVGLSGLFGLVPLILFGLWGGALADVMDRRKLMVVTTAGTGVTAVLFWAQAAAGLDNVWVVLVLFAVQQAFFAVNQPTRSAAISRILPPEQLAAASSLSMTVQQVGAIAGPVLAGALIPLIGLSTLYLVDAVALLVTLWAVWRLPAFPPTGDARRAGFRTVLDGFAYLATQRILLASFLVDVIAMVFGMPRALFPQIANETFGDPASGGVALGLLFAAMSAGAVLGGVFSGWIPRIRRQGLAVIVCIALWGIAMVGFGLAVGLAGQLFGLGVWLWIAVAFLAFGGAVDMVSAALRTTMLLTVATDEMRGRLQGVFIVVVAGGPRIGDVAHGFAAASLGTAVAAAGGGVLVVIGVVLAALAFPAFVRYRVARAHTESLPA</sequence>
<feature type="domain" description="Major facilitator superfamily (MFS) profile" evidence="8">
    <location>
        <begin position="1"/>
        <end position="196"/>
    </location>
</feature>
<proteinExistence type="predicted"/>
<organism evidence="9 10">
    <name type="scientific">Nocardia xishanensis</name>
    <dbReference type="NCBI Taxonomy" id="238964"/>
    <lineage>
        <taxon>Bacteria</taxon>
        <taxon>Bacillati</taxon>
        <taxon>Actinomycetota</taxon>
        <taxon>Actinomycetes</taxon>
        <taxon>Mycobacteriales</taxon>
        <taxon>Nocardiaceae</taxon>
        <taxon>Nocardia</taxon>
    </lineage>
</organism>
<evidence type="ECO:0000256" key="1">
    <source>
        <dbReference type="ARBA" id="ARBA00004429"/>
    </source>
</evidence>
<keyword evidence="3" id="KW-1003">Cell membrane</keyword>
<dbReference type="InterPro" id="IPR010290">
    <property type="entry name" value="TM_effector"/>
</dbReference>
<evidence type="ECO:0000256" key="2">
    <source>
        <dbReference type="ARBA" id="ARBA00022448"/>
    </source>
</evidence>
<feature type="transmembrane region" description="Helical" evidence="7">
    <location>
        <begin position="289"/>
        <end position="312"/>
    </location>
</feature>
<reference evidence="9 10" key="1">
    <citation type="submission" date="2024-10" db="EMBL/GenBank/DDBJ databases">
        <title>The Natural Products Discovery Center: Release of the First 8490 Sequenced Strains for Exploring Actinobacteria Biosynthetic Diversity.</title>
        <authorList>
            <person name="Kalkreuter E."/>
            <person name="Kautsar S.A."/>
            <person name="Yang D."/>
            <person name="Bader C.D."/>
            <person name="Teijaro C.N."/>
            <person name="Fluegel L."/>
            <person name="Davis C.M."/>
            <person name="Simpson J.R."/>
            <person name="Lauterbach L."/>
            <person name="Steele A.D."/>
            <person name="Gui C."/>
            <person name="Meng S."/>
            <person name="Li G."/>
            <person name="Viehrig K."/>
            <person name="Ye F."/>
            <person name="Su P."/>
            <person name="Kiefer A.F."/>
            <person name="Nichols A."/>
            <person name="Cepeda A.J."/>
            <person name="Yan W."/>
            <person name="Fan B."/>
            <person name="Jiang Y."/>
            <person name="Adhikari A."/>
            <person name="Zheng C.-J."/>
            <person name="Schuster L."/>
            <person name="Cowan T.M."/>
            <person name="Smanski M.J."/>
            <person name="Chevrette M.G."/>
            <person name="De Carvalho L.P.S."/>
            <person name="Shen B."/>
        </authorList>
    </citation>
    <scope>NUCLEOTIDE SEQUENCE [LARGE SCALE GENOMIC DNA]</scope>
    <source>
        <strain evidence="9 10">NPDC019275</strain>
    </source>
</reference>
<keyword evidence="2" id="KW-0813">Transport</keyword>
<dbReference type="InterPro" id="IPR020846">
    <property type="entry name" value="MFS_dom"/>
</dbReference>
<dbReference type="SUPFAM" id="SSF103473">
    <property type="entry name" value="MFS general substrate transporter"/>
    <property type="match status" value="1"/>
</dbReference>
<dbReference type="Pfam" id="PF05977">
    <property type="entry name" value="MFS_3"/>
    <property type="match status" value="1"/>
</dbReference>
<keyword evidence="5 7" id="KW-1133">Transmembrane helix</keyword>
<protein>
    <submittedName>
        <fullName evidence="9">MFS transporter</fullName>
    </submittedName>
</protein>
<feature type="transmembrane region" description="Helical" evidence="7">
    <location>
        <begin position="318"/>
        <end position="342"/>
    </location>
</feature>
<evidence type="ECO:0000256" key="7">
    <source>
        <dbReference type="SAM" id="Phobius"/>
    </source>
</evidence>
<dbReference type="EMBL" id="JBIRYO010000005">
    <property type="protein sequence ID" value="MFI2473551.1"/>
    <property type="molecule type" value="Genomic_DNA"/>
</dbReference>
<evidence type="ECO:0000256" key="5">
    <source>
        <dbReference type="ARBA" id="ARBA00022989"/>
    </source>
</evidence>
<dbReference type="PANTHER" id="PTHR23513:SF9">
    <property type="entry name" value="ENTEROBACTIN EXPORTER ENTS"/>
    <property type="match status" value="1"/>
</dbReference>
<dbReference type="RefSeq" id="WP_357409405.1">
    <property type="nucleotide sequence ID" value="NZ_JBEYCD010000015.1"/>
</dbReference>